<evidence type="ECO:0000313" key="2">
    <source>
        <dbReference type="Proteomes" id="UP001185069"/>
    </source>
</evidence>
<name>A0ABU1J7T8_9MICC</name>
<dbReference type="Gene3D" id="1.10.150.20">
    <property type="entry name" value="5' to 3' exonuclease, C-terminal subdomain"/>
    <property type="match status" value="1"/>
</dbReference>
<accession>A0ABU1J7T8</accession>
<comment type="caution">
    <text evidence="1">The sequence shown here is derived from an EMBL/GenBank/DDBJ whole genome shotgun (WGS) entry which is preliminary data.</text>
</comment>
<protein>
    <recommendedName>
        <fullName evidence="3">DNA-binding protein</fullName>
    </recommendedName>
</protein>
<organism evidence="1 2">
    <name type="scientific">Arthrobacter russicus</name>
    <dbReference type="NCBI Taxonomy" id="172040"/>
    <lineage>
        <taxon>Bacteria</taxon>
        <taxon>Bacillati</taxon>
        <taxon>Actinomycetota</taxon>
        <taxon>Actinomycetes</taxon>
        <taxon>Micrococcales</taxon>
        <taxon>Micrococcaceae</taxon>
        <taxon>Arthrobacter</taxon>
    </lineage>
</organism>
<dbReference type="EMBL" id="JAVDQF010000001">
    <property type="protein sequence ID" value="MDR6268494.1"/>
    <property type="molecule type" value="Genomic_DNA"/>
</dbReference>
<keyword evidence="2" id="KW-1185">Reference proteome</keyword>
<dbReference type="RefSeq" id="WP_296363669.1">
    <property type="nucleotide sequence ID" value="NZ_BAAAHY010000006.1"/>
</dbReference>
<evidence type="ECO:0008006" key="3">
    <source>
        <dbReference type="Google" id="ProtNLM"/>
    </source>
</evidence>
<dbReference type="Proteomes" id="UP001185069">
    <property type="component" value="Unassembled WGS sequence"/>
</dbReference>
<reference evidence="1 2" key="1">
    <citation type="submission" date="2023-07" db="EMBL/GenBank/DDBJ databases">
        <title>Sequencing the genomes of 1000 actinobacteria strains.</title>
        <authorList>
            <person name="Klenk H.-P."/>
        </authorList>
    </citation>
    <scope>NUCLEOTIDE SEQUENCE [LARGE SCALE GENOMIC DNA]</scope>
    <source>
        <strain evidence="1 2">DSM 14555</strain>
    </source>
</reference>
<dbReference type="SUPFAM" id="SSF47789">
    <property type="entry name" value="C-terminal domain of RNA polymerase alpha subunit"/>
    <property type="match status" value="1"/>
</dbReference>
<sequence length="64" mass="6623">MEESTPLPKIGAPATQALTQAGYPSLDSLDGVSERRLAALHGVGPKALRIIAAELAERGGRLAE</sequence>
<evidence type="ECO:0000313" key="1">
    <source>
        <dbReference type="EMBL" id="MDR6268494.1"/>
    </source>
</evidence>
<proteinExistence type="predicted"/>
<gene>
    <name evidence="1" type="ORF">JOE69_000732</name>
</gene>